<gene>
    <name evidence="2" type="ORF">FB466_1058</name>
</gene>
<sequence>MKNLFTPGRSLVTGGSIAGGPTTTVENRAHSCGRCHNPFTGGREDCPRNLSNPRRIGAPRPPQDDPLASAASTTRSPTPLAFLPSSDAAQQGDLND</sequence>
<keyword evidence="3" id="KW-1185">Reference proteome</keyword>
<evidence type="ECO:0000256" key="1">
    <source>
        <dbReference type="SAM" id="MobiDB-lite"/>
    </source>
</evidence>
<dbReference type="EMBL" id="VFPN01000001">
    <property type="protein sequence ID" value="TQM66224.1"/>
    <property type="molecule type" value="Genomic_DNA"/>
</dbReference>
<proteinExistence type="predicted"/>
<comment type="caution">
    <text evidence="2">The sequence shown here is derived from an EMBL/GenBank/DDBJ whole genome shotgun (WGS) entry which is preliminary data.</text>
</comment>
<feature type="region of interest" description="Disordered" evidence="1">
    <location>
        <begin position="35"/>
        <end position="96"/>
    </location>
</feature>
<evidence type="ECO:0000313" key="3">
    <source>
        <dbReference type="Proteomes" id="UP000318331"/>
    </source>
</evidence>
<reference evidence="2 3" key="1">
    <citation type="submission" date="2019-06" db="EMBL/GenBank/DDBJ databases">
        <title>Sequencing the genomes of 1000 actinobacteria strains.</title>
        <authorList>
            <person name="Klenk H.-P."/>
        </authorList>
    </citation>
    <scope>NUCLEOTIDE SEQUENCE [LARGE SCALE GENOMIC DNA]</scope>
    <source>
        <strain evidence="2 3">DSM 18031</strain>
    </source>
</reference>
<organism evidence="2 3">
    <name type="scientific">Klugiella xanthotipulae</name>
    <dbReference type="NCBI Taxonomy" id="244735"/>
    <lineage>
        <taxon>Bacteria</taxon>
        <taxon>Bacillati</taxon>
        <taxon>Actinomycetota</taxon>
        <taxon>Actinomycetes</taxon>
        <taxon>Micrococcales</taxon>
        <taxon>Microbacteriaceae</taxon>
        <taxon>Klugiella</taxon>
    </lineage>
</organism>
<feature type="region of interest" description="Disordered" evidence="1">
    <location>
        <begin position="1"/>
        <end position="22"/>
    </location>
</feature>
<dbReference type="AlphaFoldDB" id="A0A543I6K9"/>
<dbReference type="RefSeq" id="WP_141916376.1">
    <property type="nucleotide sequence ID" value="NZ_BAAAYS010000014.1"/>
</dbReference>
<name>A0A543I6K9_9MICO</name>
<accession>A0A543I6K9</accession>
<evidence type="ECO:0000313" key="2">
    <source>
        <dbReference type="EMBL" id="TQM66224.1"/>
    </source>
</evidence>
<feature type="compositionally biased region" description="Polar residues" evidence="1">
    <location>
        <begin position="87"/>
        <end position="96"/>
    </location>
</feature>
<protein>
    <submittedName>
        <fullName evidence="2">Uncharacterized protein</fullName>
    </submittedName>
</protein>
<dbReference type="Proteomes" id="UP000318331">
    <property type="component" value="Unassembled WGS sequence"/>
</dbReference>